<protein>
    <submittedName>
        <fullName evidence="2">Uncharacterized protein</fullName>
    </submittedName>
</protein>
<accession>A0A370AYE5</accession>
<comment type="caution">
    <text evidence="2">The sequence shown here is derived from an EMBL/GenBank/DDBJ whole genome shotgun (WGS) entry which is preliminary data.</text>
</comment>
<dbReference type="RefSeq" id="WP_114626959.1">
    <property type="nucleotide sequence ID" value="NZ_QQNA01000301.1"/>
</dbReference>
<feature type="region of interest" description="Disordered" evidence="1">
    <location>
        <begin position="1"/>
        <end position="20"/>
    </location>
</feature>
<evidence type="ECO:0000313" key="3">
    <source>
        <dbReference type="Proteomes" id="UP000253741"/>
    </source>
</evidence>
<evidence type="ECO:0000313" key="2">
    <source>
        <dbReference type="EMBL" id="RDG34600.1"/>
    </source>
</evidence>
<organism evidence="2 3">
    <name type="scientific">Streptomyces corynorhini</name>
    <dbReference type="NCBI Taxonomy" id="2282652"/>
    <lineage>
        <taxon>Bacteria</taxon>
        <taxon>Bacillati</taxon>
        <taxon>Actinomycetota</taxon>
        <taxon>Actinomycetes</taxon>
        <taxon>Kitasatosporales</taxon>
        <taxon>Streptomycetaceae</taxon>
        <taxon>Streptomyces</taxon>
    </lineage>
</organism>
<dbReference type="AlphaFoldDB" id="A0A370AYE5"/>
<name>A0A370AYE5_9ACTN</name>
<dbReference type="EMBL" id="QQNA01000301">
    <property type="protein sequence ID" value="RDG34600.1"/>
    <property type="molecule type" value="Genomic_DNA"/>
</dbReference>
<dbReference type="Proteomes" id="UP000253741">
    <property type="component" value="Unassembled WGS sequence"/>
</dbReference>
<feature type="compositionally biased region" description="Polar residues" evidence="1">
    <location>
        <begin position="1"/>
        <end position="18"/>
    </location>
</feature>
<gene>
    <name evidence="2" type="ORF">DVH02_29760</name>
</gene>
<reference evidence="2 3" key="1">
    <citation type="submission" date="2018-07" db="EMBL/GenBank/DDBJ databases">
        <title>Streptomyces species from bats.</title>
        <authorList>
            <person name="Dunlap C."/>
        </authorList>
    </citation>
    <scope>NUCLEOTIDE SEQUENCE [LARGE SCALE GENOMIC DNA]</scope>
    <source>
        <strain evidence="2 3">AC230</strain>
    </source>
</reference>
<keyword evidence="3" id="KW-1185">Reference proteome</keyword>
<dbReference type="OrthoDB" id="4272309at2"/>
<evidence type="ECO:0000256" key="1">
    <source>
        <dbReference type="SAM" id="MobiDB-lite"/>
    </source>
</evidence>
<proteinExistence type="predicted"/>
<sequence length="146" mass="15729">MADQTSQQLPASQTTLSAGSPFHPRLGDLAIDLAKAGTIGVIVALPSDSSASYQLRPPGGGVDWRARSDGSTLRPVPVPVTHVTPVRRDAVYDPRAQQAAMAVTVHYEDGGTCESLLVFTPAQVELYYNQLGRMIKARESAQDRRR</sequence>